<organism evidence="1 2">
    <name type="scientific">Acinetobacter johnsonii</name>
    <dbReference type="NCBI Taxonomy" id="40214"/>
    <lineage>
        <taxon>Bacteria</taxon>
        <taxon>Pseudomonadati</taxon>
        <taxon>Pseudomonadota</taxon>
        <taxon>Gammaproteobacteria</taxon>
        <taxon>Moraxellales</taxon>
        <taxon>Moraxellaceae</taxon>
        <taxon>Acinetobacter</taxon>
    </lineage>
</organism>
<protein>
    <submittedName>
        <fullName evidence="1">3-oxoadipate CoA-transferase</fullName>
    </submittedName>
</protein>
<evidence type="ECO:0000313" key="2">
    <source>
        <dbReference type="Proteomes" id="UP001161099"/>
    </source>
</evidence>
<name>A0AA42IGZ8_ACIJO</name>
<dbReference type="Gene3D" id="3.40.1080.10">
    <property type="entry name" value="Glutaconate Coenzyme A-transferase"/>
    <property type="match status" value="1"/>
</dbReference>
<dbReference type="Proteomes" id="UP001161099">
    <property type="component" value="Unassembled WGS sequence"/>
</dbReference>
<dbReference type="EMBL" id="JAOCDR010000032">
    <property type="protein sequence ID" value="MDH0656895.1"/>
    <property type="molecule type" value="Genomic_DNA"/>
</dbReference>
<evidence type="ECO:0000313" key="1">
    <source>
        <dbReference type="EMBL" id="MDH0656895.1"/>
    </source>
</evidence>
<accession>A0AA42IGZ8</accession>
<sequence>LKCVDRIYTDLCVIDVTAEGLKVIEKVDGLSFAELQAMTGATLVDATQG</sequence>
<gene>
    <name evidence="1" type="ORF">N5D11_12380</name>
</gene>
<feature type="non-terminal residue" evidence="1">
    <location>
        <position position="1"/>
    </location>
</feature>
<comment type="caution">
    <text evidence="1">The sequence shown here is derived from an EMBL/GenBank/DDBJ whole genome shotgun (WGS) entry which is preliminary data.</text>
</comment>
<dbReference type="InterPro" id="IPR037171">
    <property type="entry name" value="NagB/RpiA_transferase-like"/>
</dbReference>
<dbReference type="SUPFAM" id="SSF100950">
    <property type="entry name" value="NagB/RpiA/CoA transferase-like"/>
    <property type="match status" value="1"/>
</dbReference>
<dbReference type="AlphaFoldDB" id="A0AA42IGZ8"/>
<proteinExistence type="predicted"/>
<reference evidence="1" key="1">
    <citation type="submission" date="2022-09" db="EMBL/GenBank/DDBJ databases">
        <title>Intensive care unit water sources are persistently colonized with multi-drug resistant bacteria and are the site of extensive horizontal gene transfer of antibiotic resistance genes.</title>
        <authorList>
            <person name="Diorio-Toth L."/>
        </authorList>
    </citation>
    <scope>NUCLEOTIDE SEQUENCE</scope>
    <source>
        <strain evidence="1">GD03851</strain>
    </source>
</reference>